<keyword evidence="2" id="KW-0472">Membrane</keyword>
<feature type="compositionally biased region" description="Basic and acidic residues" evidence="1">
    <location>
        <begin position="45"/>
        <end position="69"/>
    </location>
</feature>
<name>A0ABX7PYB4_9BACT</name>
<keyword evidence="4" id="KW-1185">Reference proteome</keyword>
<reference evidence="3 4" key="1">
    <citation type="submission" date="2020-12" db="EMBL/GenBank/DDBJ databases">
        <authorList>
            <person name="Awala S.I."/>
            <person name="Gwak J.-H."/>
            <person name="Kim S.-J."/>
            <person name="Rhee S.-K."/>
        </authorList>
    </citation>
    <scope>NUCLEOTIDE SEQUENCE [LARGE SCALE GENOMIC DNA]</scope>
    <source>
        <strain evidence="3 4">IT5</strain>
    </source>
</reference>
<proteinExistence type="predicted"/>
<evidence type="ECO:0000256" key="1">
    <source>
        <dbReference type="SAM" id="MobiDB-lite"/>
    </source>
</evidence>
<keyword evidence="2" id="KW-1133">Transmembrane helix</keyword>
<evidence type="ECO:0000313" key="3">
    <source>
        <dbReference type="EMBL" id="QSR87703.1"/>
    </source>
</evidence>
<feature type="region of interest" description="Disordered" evidence="1">
    <location>
        <begin position="44"/>
        <end position="80"/>
    </location>
</feature>
<protein>
    <submittedName>
        <fullName evidence="3">Uncharacterized protein</fullName>
    </submittedName>
</protein>
<dbReference type="Proteomes" id="UP000663088">
    <property type="component" value="Chromosome"/>
</dbReference>
<feature type="transmembrane region" description="Helical" evidence="2">
    <location>
        <begin position="20"/>
        <end position="37"/>
    </location>
</feature>
<evidence type="ECO:0000313" key="4">
    <source>
        <dbReference type="Proteomes" id="UP000663088"/>
    </source>
</evidence>
<sequence>MDFNPGENFFMKNVHISKTSLFLIFFFLGLALAVLPLQAQHEKHKKAETEQQTVEEKEGHEGHKMEGMDHGMMGHGMGGMGHGMMGGAKGGSCCGESGTFDQVLKEVAETKNPKATARKLRMKADLMKAIAEVYEKYAKELESSTP</sequence>
<organism evidence="3 4">
    <name type="scientific">Candidatus Methylacidiphilum infernorum</name>
    <dbReference type="NCBI Taxonomy" id="511746"/>
    <lineage>
        <taxon>Bacteria</taxon>
        <taxon>Pseudomonadati</taxon>
        <taxon>Verrucomicrobiota</taxon>
        <taxon>Methylacidiphilae</taxon>
        <taxon>Methylacidiphilales</taxon>
        <taxon>Methylacidiphilaceae</taxon>
        <taxon>Methylacidiphilum (ex Ratnadevi et al. 2023)</taxon>
    </lineage>
</organism>
<dbReference type="EMBL" id="CP065956">
    <property type="protein sequence ID" value="QSR87703.1"/>
    <property type="molecule type" value="Genomic_DNA"/>
</dbReference>
<keyword evidence="2" id="KW-0812">Transmembrane</keyword>
<evidence type="ECO:0000256" key="2">
    <source>
        <dbReference type="SAM" id="Phobius"/>
    </source>
</evidence>
<gene>
    <name evidence="3" type="ORF">EM20IM_01615</name>
</gene>
<accession>A0ABX7PYB4</accession>